<comment type="caution">
    <text evidence="1">The sequence shown here is derived from an EMBL/GenBank/DDBJ whole genome shotgun (WGS) entry which is preliminary data.</text>
</comment>
<sequence>MRPSIESLQLMFDPEEKEKIFKKWAFYDAMKNQTYLNVPCYSIFPLKGVAQPTGTVSESF</sequence>
<reference evidence="1" key="1">
    <citation type="submission" date="2020-07" db="EMBL/GenBank/DDBJ databases">
        <title>Ethylene signaling mediates host invasion by parasitic plants.</title>
        <authorList>
            <person name="Yoshida S."/>
        </authorList>
    </citation>
    <scope>NUCLEOTIDE SEQUENCE</scope>
    <source>
        <strain evidence="1">Okayama</strain>
    </source>
</reference>
<organism evidence="1 2">
    <name type="scientific">Phtheirospermum japonicum</name>
    <dbReference type="NCBI Taxonomy" id="374723"/>
    <lineage>
        <taxon>Eukaryota</taxon>
        <taxon>Viridiplantae</taxon>
        <taxon>Streptophyta</taxon>
        <taxon>Embryophyta</taxon>
        <taxon>Tracheophyta</taxon>
        <taxon>Spermatophyta</taxon>
        <taxon>Magnoliopsida</taxon>
        <taxon>eudicotyledons</taxon>
        <taxon>Gunneridae</taxon>
        <taxon>Pentapetalae</taxon>
        <taxon>asterids</taxon>
        <taxon>lamiids</taxon>
        <taxon>Lamiales</taxon>
        <taxon>Orobanchaceae</taxon>
        <taxon>Orobanchaceae incertae sedis</taxon>
        <taxon>Phtheirospermum</taxon>
    </lineage>
</organism>
<accession>A0A830C4Y9</accession>
<dbReference type="OrthoDB" id="10604878at2759"/>
<dbReference type="Proteomes" id="UP000653305">
    <property type="component" value="Unassembled WGS sequence"/>
</dbReference>
<dbReference type="GO" id="GO:0005840">
    <property type="term" value="C:ribosome"/>
    <property type="evidence" value="ECO:0007669"/>
    <property type="project" value="UniProtKB-KW"/>
</dbReference>
<evidence type="ECO:0000313" key="1">
    <source>
        <dbReference type="EMBL" id="GFP93242.1"/>
    </source>
</evidence>
<protein>
    <submittedName>
        <fullName evidence="1">30S ribosomal protein s16 chloroplastic</fullName>
    </submittedName>
</protein>
<keyword evidence="2" id="KW-1185">Reference proteome</keyword>
<proteinExistence type="predicted"/>
<name>A0A830C4Y9_9LAMI</name>
<dbReference type="EMBL" id="BMAC01000306">
    <property type="protein sequence ID" value="GFP93242.1"/>
    <property type="molecule type" value="Genomic_DNA"/>
</dbReference>
<keyword evidence="1" id="KW-0689">Ribosomal protein</keyword>
<keyword evidence="1" id="KW-0687">Ribonucleoprotein</keyword>
<gene>
    <name evidence="1" type="ORF">PHJA_001468500</name>
</gene>
<evidence type="ECO:0000313" key="2">
    <source>
        <dbReference type="Proteomes" id="UP000653305"/>
    </source>
</evidence>
<dbReference type="AlphaFoldDB" id="A0A830C4Y9"/>